<organism evidence="1">
    <name type="scientific">Siphoviridae sp. ctksc2</name>
    <dbReference type="NCBI Taxonomy" id="2825645"/>
    <lineage>
        <taxon>Viruses</taxon>
        <taxon>Duplodnaviria</taxon>
        <taxon>Heunggongvirae</taxon>
        <taxon>Uroviricota</taxon>
        <taxon>Caudoviricetes</taxon>
    </lineage>
</organism>
<reference evidence="1" key="1">
    <citation type="journal article" date="2021" name="Proc. Natl. Acad. Sci. U.S.A.">
        <title>A Catalog of Tens of Thousands of Viruses from Human Metagenomes Reveals Hidden Associations with Chronic Diseases.</title>
        <authorList>
            <person name="Tisza M.J."/>
            <person name="Buck C.B."/>
        </authorList>
    </citation>
    <scope>NUCLEOTIDE SEQUENCE</scope>
    <source>
        <strain evidence="1">Ctksc2</strain>
    </source>
</reference>
<dbReference type="EMBL" id="BK016127">
    <property type="protein sequence ID" value="DAF97202.1"/>
    <property type="molecule type" value="Genomic_DNA"/>
</dbReference>
<protein>
    <submittedName>
        <fullName evidence="1">Uncharacterized protein</fullName>
    </submittedName>
</protein>
<evidence type="ECO:0000313" key="1">
    <source>
        <dbReference type="EMBL" id="DAF97202.1"/>
    </source>
</evidence>
<accession>A0A8S5US23</accession>
<sequence length="176" mass="19015">MDTCPFAADAARLTYDVREWGITTTPLVSVTVWHESLGTLGRAISRSADFRPGDDRPETLHLRKIIDGKAKNALIRVVAESILLLIHLGVEDPVAAFVAEWERAAAKHPGMTLDADGHTDESRFYALAEEAGEVAASLTYDNALETGHSADTIAEVTQVGALALAWLTRYQGGESK</sequence>
<name>A0A8S5US23_9CAUD</name>
<proteinExistence type="predicted"/>